<dbReference type="GO" id="GO:0005737">
    <property type="term" value="C:cytoplasm"/>
    <property type="evidence" value="ECO:0007669"/>
    <property type="project" value="TreeGrafter"/>
</dbReference>
<dbReference type="PROSITE" id="PS50076">
    <property type="entry name" value="DNAJ_2"/>
    <property type="match status" value="1"/>
</dbReference>
<evidence type="ECO:0000259" key="2">
    <source>
        <dbReference type="PROSITE" id="PS50076"/>
    </source>
</evidence>
<dbReference type="InterPro" id="IPR036869">
    <property type="entry name" value="J_dom_sf"/>
</dbReference>
<dbReference type="Proteomes" id="UP000193334">
    <property type="component" value="Chromosome"/>
</dbReference>
<dbReference type="SUPFAM" id="SSF46565">
    <property type="entry name" value="Chaperone J-domain"/>
    <property type="match status" value="1"/>
</dbReference>
<organism evidence="3 4">
    <name type="scientific">Sedimentisphaera salicampi</name>
    <dbReference type="NCBI Taxonomy" id="1941349"/>
    <lineage>
        <taxon>Bacteria</taxon>
        <taxon>Pseudomonadati</taxon>
        <taxon>Planctomycetota</taxon>
        <taxon>Phycisphaerae</taxon>
        <taxon>Sedimentisphaerales</taxon>
        <taxon>Sedimentisphaeraceae</taxon>
        <taxon>Sedimentisphaera</taxon>
    </lineage>
</organism>
<dbReference type="Gene3D" id="1.10.287.110">
    <property type="entry name" value="DnaJ domain"/>
    <property type="match status" value="1"/>
</dbReference>
<dbReference type="PANTHER" id="PTHR43948">
    <property type="entry name" value="DNAJ HOMOLOG SUBFAMILY B"/>
    <property type="match status" value="1"/>
</dbReference>
<dbReference type="PRINTS" id="PR00625">
    <property type="entry name" value="JDOMAIN"/>
</dbReference>
<dbReference type="PANTHER" id="PTHR43948:SF10">
    <property type="entry name" value="MRJ, ISOFORM E"/>
    <property type="match status" value="1"/>
</dbReference>
<reference evidence="4" key="1">
    <citation type="submission" date="2017-04" db="EMBL/GenBank/DDBJ databases">
        <title>Comparative genomics and description of representatives of a novel lineage of planctomycetes thriving in anoxic sediments.</title>
        <authorList>
            <person name="Spring S."/>
            <person name="Bunk B."/>
            <person name="Sproer C."/>
        </authorList>
    </citation>
    <scope>NUCLEOTIDE SEQUENCE [LARGE SCALE GENOMIC DNA]</scope>
    <source>
        <strain evidence="4">ST-PulAB-D4</strain>
    </source>
</reference>
<evidence type="ECO:0000313" key="3">
    <source>
        <dbReference type="EMBL" id="ARN57298.1"/>
    </source>
</evidence>
<dbReference type="GO" id="GO:0044183">
    <property type="term" value="F:protein folding chaperone"/>
    <property type="evidence" value="ECO:0007669"/>
    <property type="project" value="TreeGrafter"/>
</dbReference>
<dbReference type="STRING" id="1941349.STSP1_01701"/>
<name>A0A1W6LNE0_9BACT</name>
<feature type="domain" description="J" evidence="2">
    <location>
        <begin position="20"/>
        <end position="86"/>
    </location>
</feature>
<dbReference type="KEGG" id="pbp:STSP1_01701"/>
<evidence type="ECO:0000313" key="4">
    <source>
        <dbReference type="Proteomes" id="UP000193334"/>
    </source>
</evidence>
<feature type="region of interest" description="Disordered" evidence="1">
    <location>
        <begin position="117"/>
        <end position="138"/>
    </location>
</feature>
<evidence type="ECO:0000256" key="1">
    <source>
        <dbReference type="SAM" id="MobiDB-lite"/>
    </source>
</evidence>
<dbReference type="SMART" id="SM00271">
    <property type="entry name" value="DnaJ"/>
    <property type="match status" value="1"/>
</dbReference>
<dbReference type="CDD" id="cd06257">
    <property type="entry name" value="DnaJ"/>
    <property type="match status" value="1"/>
</dbReference>
<dbReference type="RefSeq" id="WP_085755954.1">
    <property type="nucleotide sequence ID" value="NZ_CP021023.1"/>
</dbReference>
<protein>
    <submittedName>
        <fullName evidence="3">Heat shock protein J</fullName>
    </submittedName>
</protein>
<dbReference type="GO" id="GO:0051087">
    <property type="term" value="F:protein-folding chaperone binding"/>
    <property type="evidence" value="ECO:0007669"/>
    <property type="project" value="TreeGrafter"/>
</dbReference>
<dbReference type="Pfam" id="PF00226">
    <property type="entry name" value="DnaJ"/>
    <property type="match status" value="1"/>
</dbReference>
<dbReference type="EMBL" id="CP021023">
    <property type="protein sequence ID" value="ARN57298.1"/>
    <property type="molecule type" value="Genomic_DNA"/>
</dbReference>
<gene>
    <name evidence="3" type="primary">dnaJ_1</name>
    <name evidence="3" type="ORF">STSP1_01701</name>
</gene>
<keyword evidence="4" id="KW-1185">Reference proteome</keyword>
<sequence length="138" mass="16242">MKHNMNFMEKIDREIEARKAAREILGVQENCGSDELKRAYRRAASKHHPDHNQSSPEADKKFKLIKCAYDLLAFNKPCSEILEQLERPRAGDKDSQYNLDNSWGRFLWWRDKFYGTPEEAKPEQNGERKKSERPNSCI</sequence>
<keyword evidence="3" id="KW-0346">Stress response</keyword>
<proteinExistence type="predicted"/>
<accession>A0A1W6LNE0</accession>
<dbReference type="GO" id="GO:0051082">
    <property type="term" value="F:unfolded protein binding"/>
    <property type="evidence" value="ECO:0007669"/>
    <property type="project" value="TreeGrafter"/>
</dbReference>
<dbReference type="InterPro" id="IPR001623">
    <property type="entry name" value="DnaJ_domain"/>
</dbReference>
<dbReference type="AlphaFoldDB" id="A0A1W6LNE0"/>